<reference evidence="2 3" key="1">
    <citation type="submission" date="2019-02" db="EMBL/GenBank/DDBJ databases">
        <title>Deep-cultivation of Planctomycetes and their phenomic and genomic characterization uncovers novel biology.</title>
        <authorList>
            <person name="Wiegand S."/>
            <person name="Jogler M."/>
            <person name="Boedeker C."/>
            <person name="Pinto D."/>
            <person name="Vollmers J."/>
            <person name="Rivas-Marin E."/>
            <person name="Kohn T."/>
            <person name="Peeters S.H."/>
            <person name="Heuer A."/>
            <person name="Rast P."/>
            <person name="Oberbeckmann S."/>
            <person name="Bunk B."/>
            <person name="Jeske O."/>
            <person name="Meyerdierks A."/>
            <person name="Storesund J.E."/>
            <person name="Kallscheuer N."/>
            <person name="Luecker S."/>
            <person name="Lage O.M."/>
            <person name="Pohl T."/>
            <person name="Merkel B.J."/>
            <person name="Hornburger P."/>
            <person name="Mueller R.-W."/>
            <person name="Bruemmer F."/>
            <person name="Labrenz M."/>
            <person name="Spormann A.M."/>
            <person name="Op Den Camp H."/>
            <person name="Overmann J."/>
            <person name="Amann R."/>
            <person name="Jetten M.S.M."/>
            <person name="Mascher T."/>
            <person name="Medema M.H."/>
            <person name="Devos D.P."/>
            <person name="Kaster A.-K."/>
            <person name="Ovreas L."/>
            <person name="Rohde M."/>
            <person name="Galperin M.Y."/>
            <person name="Jogler C."/>
        </authorList>
    </citation>
    <scope>NUCLEOTIDE SEQUENCE [LARGE SCALE GENOMIC DNA]</scope>
    <source>
        <strain evidence="2 3">Poly41</strain>
    </source>
</reference>
<organism evidence="2 3">
    <name type="scientific">Novipirellula artificiosorum</name>
    <dbReference type="NCBI Taxonomy" id="2528016"/>
    <lineage>
        <taxon>Bacteria</taxon>
        <taxon>Pseudomonadati</taxon>
        <taxon>Planctomycetota</taxon>
        <taxon>Planctomycetia</taxon>
        <taxon>Pirellulales</taxon>
        <taxon>Pirellulaceae</taxon>
        <taxon>Novipirellula</taxon>
    </lineage>
</organism>
<comment type="caution">
    <text evidence="2">The sequence shown here is derived from an EMBL/GenBank/DDBJ whole genome shotgun (WGS) entry which is preliminary data.</text>
</comment>
<dbReference type="AlphaFoldDB" id="A0A5C6CD81"/>
<evidence type="ECO:0000313" key="3">
    <source>
        <dbReference type="Proteomes" id="UP000319143"/>
    </source>
</evidence>
<dbReference type="Proteomes" id="UP000319143">
    <property type="component" value="Unassembled WGS sequence"/>
</dbReference>
<keyword evidence="3" id="KW-1185">Reference proteome</keyword>
<accession>A0A5C6CD81</accession>
<feature type="region of interest" description="Disordered" evidence="1">
    <location>
        <begin position="92"/>
        <end position="118"/>
    </location>
</feature>
<sequence>MIPIKSYMIVYLISAPAERVLVKQLGGSLGGNTSVRNRSEFVWKESGYYRRARDLGFSSAGSERNFTLSNRNLAADPGPALIKGAGDNYSGGWGLRREGNGKNPPAMFPGEGPPEDATTRKQLRAESAFPTDEARFAIPPTCEGYPDVDTHRDLEFFLIAK</sequence>
<evidence type="ECO:0000313" key="2">
    <source>
        <dbReference type="EMBL" id="TWU21424.1"/>
    </source>
</evidence>
<evidence type="ECO:0000256" key="1">
    <source>
        <dbReference type="SAM" id="MobiDB-lite"/>
    </source>
</evidence>
<protein>
    <submittedName>
        <fullName evidence="2">Uncharacterized protein</fullName>
    </submittedName>
</protein>
<gene>
    <name evidence="2" type="ORF">Poly41_71520</name>
</gene>
<name>A0A5C6CD81_9BACT</name>
<proteinExistence type="predicted"/>
<dbReference type="EMBL" id="SJPV01000053">
    <property type="protein sequence ID" value="TWU21424.1"/>
    <property type="molecule type" value="Genomic_DNA"/>
</dbReference>